<gene>
    <name evidence="4" type="ORF">NW762_008205</name>
</gene>
<dbReference type="InterPro" id="IPR036770">
    <property type="entry name" value="Ankyrin_rpt-contain_sf"/>
</dbReference>
<dbReference type="PROSITE" id="PS50297">
    <property type="entry name" value="ANK_REP_REGION"/>
    <property type="match status" value="4"/>
</dbReference>
<dbReference type="PROSITE" id="PS50088">
    <property type="entry name" value="ANK_REPEAT"/>
    <property type="match status" value="4"/>
</dbReference>
<evidence type="ECO:0000256" key="2">
    <source>
        <dbReference type="ARBA" id="ARBA00023043"/>
    </source>
</evidence>
<dbReference type="InterPro" id="IPR002110">
    <property type="entry name" value="Ankyrin_rpt"/>
</dbReference>
<keyword evidence="1" id="KW-0677">Repeat</keyword>
<dbReference type="InterPro" id="IPR051165">
    <property type="entry name" value="Multifunctional_ANK_Repeat"/>
</dbReference>
<dbReference type="PANTHER" id="PTHR24123">
    <property type="entry name" value="ANKYRIN REPEAT-CONTAINING"/>
    <property type="match status" value="1"/>
</dbReference>
<evidence type="ECO:0008006" key="6">
    <source>
        <dbReference type="Google" id="ProtNLM"/>
    </source>
</evidence>
<sequence length="394" mass="43473">MTLHIIATELIEFVALHLESDADLNAFCRTSQLFYHLFNEHLYQRDARGPCKALLWGASMGSVSTVNKSLEHDADINIATPKGETPLFLAVRNQQMDMVRLLLARGPSLHHRNMDGNSIVYLAASIGNSDLVRTLLALGASPNGREFGYDTPMLVAVRKGYFEVVKAIFEAGSYMDEAGEWGETPLQVVVSSAQHDILTFFLDNDILREDSAWFRGPRALEIAILNHDIATLKLLLEGGANPVALWTDGRNAIMNAAASGQDDMAILMTEKLVNPAEMKDEHGRGLIWYAARGRCEKYTKFLLDKGLDPSTTGWIPLTGAIIGGSIKIVELLLDRGATMDYKDGIGRTPLRIAFEAGKREIVKFLVEKGAPLKEAKLDDVQMKLMQKFLASPSE</sequence>
<evidence type="ECO:0000256" key="3">
    <source>
        <dbReference type="PROSITE-ProRule" id="PRU00023"/>
    </source>
</evidence>
<dbReference type="AlphaFoldDB" id="A0A9W8VFE8"/>
<accession>A0A9W8VFE8</accession>
<evidence type="ECO:0000313" key="5">
    <source>
        <dbReference type="Proteomes" id="UP001152049"/>
    </source>
</evidence>
<keyword evidence="5" id="KW-1185">Reference proteome</keyword>
<evidence type="ECO:0000256" key="1">
    <source>
        <dbReference type="ARBA" id="ARBA00022737"/>
    </source>
</evidence>
<protein>
    <recommendedName>
        <fullName evidence="6">Ankyrin</fullName>
    </recommendedName>
</protein>
<keyword evidence="2 3" id="KW-0040">ANK repeat</keyword>
<organism evidence="4 5">
    <name type="scientific">Fusarium torreyae</name>
    <dbReference type="NCBI Taxonomy" id="1237075"/>
    <lineage>
        <taxon>Eukaryota</taxon>
        <taxon>Fungi</taxon>
        <taxon>Dikarya</taxon>
        <taxon>Ascomycota</taxon>
        <taxon>Pezizomycotina</taxon>
        <taxon>Sordariomycetes</taxon>
        <taxon>Hypocreomycetidae</taxon>
        <taxon>Hypocreales</taxon>
        <taxon>Nectriaceae</taxon>
        <taxon>Fusarium</taxon>
    </lineage>
</organism>
<dbReference type="Gene3D" id="1.25.40.20">
    <property type="entry name" value="Ankyrin repeat-containing domain"/>
    <property type="match status" value="1"/>
</dbReference>
<dbReference type="Pfam" id="PF12796">
    <property type="entry name" value="Ank_2"/>
    <property type="match status" value="3"/>
</dbReference>
<feature type="repeat" description="ANK" evidence="3">
    <location>
        <begin position="345"/>
        <end position="377"/>
    </location>
</feature>
<feature type="repeat" description="ANK" evidence="3">
    <location>
        <begin position="82"/>
        <end position="114"/>
    </location>
</feature>
<dbReference type="PANTHER" id="PTHR24123:SF33">
    <property type="entry name" value="PROTEIN HOS4"/>
    <property type="match status" value="1"/>
</dbReference>
<reference evidence="4" key="1">
    <citation type="submission" date="2022-09" db="EMBL/GenBank/DDBJ databases">
        <title>Fusarium specimens isolated from Avocado Roots.</title>
        <authorList>
            <person name="Stajich J."/>
            <person name="Roper C."/>
            <person name="Heimlech-Rivalta G."/>
        </authorList>
    </citation>
    <scope>NUCLEOTIDE SEQUENCE</scope>
    <source>
        <strain evidence="4">CF00136</strain>
    </source>
</reference>
<evidence type="ECO:0000313" key="4">
    <source>
        <dbReference type="EMBL" id="KAJ4258065.1"/>
    </source>
</evidence>
<dbReference type="SMART" id="SM00248">
    <property type="entry name" value="ANK"/>
    <property type="match status" value="9"/>
</dbReference>
<comment type="caution">
    <text evidence="4">The sequence shown here is derived from an EMBL/GenBank/DDBJ whole genome shotgun (WGS) entry which is preliminary data.</text>
</comment>
<name>A0A9W8VFE8_9HYPO</name>
<dbReference type="EMBL" id="JAOQAZ010000016">
    <property type="protein sequence ID" value="KAJ4258065.1"/>
    <property type="molecule type" value="Genomic_DNA"/>
</dbReference>
<feature type="repeat" description="ANK" evidence="3">
    <location>
        <begin position="115"/>
        <end position="147"/>
    </location>
</feature>
<dbReference type="OrthoDB" id="341259at2759"/>
<dbReference type="Proteomes" id="UP001152049">
    <property type="component" value="Unassembled WGS sequence"/>
</dbReference>
<proteinExistence type="predicted"/>
<feature type="repeat" description="ANK" evidence="3">
    <location>
        <begin position="312"/>
        <end position="344"/>
    </location>
</feature>
<dbReference type="SUPFAM" id="SSF48403">
    <property type="entry name" value="Ankyrin repeat"/>
    <property type="match status" value="1"/>
</dbReference>